<evidence type="ECO:0000313" key="2">
    <source>
        <dbReference type="EMBL" id="CEO54545.1"/>
    </source>
</evidence>
<sequence>MTLIRLTDTRSPEQLFSSHESNMSKSRQSRSQPEQRGDCQPTVPRQALTTPKVPDNATAKARIMPFALSTIFPLTKHSQPYISPDFLKTFPNIKVCRDKLSFDDGTLPSEHEQFLQPLPRDHVDELLHRTQPWRDEGVLKDFIPDDTIKNLIIPLTFSTSDRWGDNFQDARVLWRALDEHMGRNGTGDPEQKNILENYTPWKYFRFKHVLDTGKPHVNCFVADNEPLREDCFSTSEIQSVLWLASQPATDPAYMQHWVFPYTLKRFWALQAIVRLGSNTVEIRKSDIMDLSPGLTDEVTQDRFRRLLAWLLGTPMGNTTTKS</sequence>
<proteinExistence type="predicted"/>
<name>A0A0B7KI31_BIOOC</name>
<dbReference type="EMBL" id="CDPU01000043">
    <property type="protein sequence ID" value="CEO54545.1"/>
    <property type="molecule type" value="Genomic_DNA"/>
</dbReference>
<reference evidence="2" key="1">
    <citation type="submission" date="2015-01" db="EMBL/GenBank/DDBJ databases">
        <authorList>
            <person name="Durling Mikael"/>
        </authorList>
    </citation>
    <scope>NUCLEOTIDE SEQUENCE</scope>
</reference>
<evidence type="ECO:0000256" key="1">
    <source>
        <dbReference type="SAM" id="MobiDB-lite"/>
    </source>
</evidence>
<accession>A0A0B7KI31</accession>
<gene>
    <name evidence="2" type="ORF">BN869_000010603_1</name>
</gene>
<feature type="compositionally biased region" description="Polar residues" evidence="1">
    <location>
        <begin position="12"/>
        <end position="34"/>
    </location>
</feature>
<feature type="region of interest" description="Disordered" evidence="1">
    <location>
        <begin position="1"/>
        <end position="55"/>
    </location>
</feature>
<organism evidence="2">
    <name type="scientific">Bionectria ochroleuca</name>
    <name type="common">Gliocladium roseum</name>
    <dbReference type="NCBI Taxonomy" id="29856"/>
    <lineage>
        <taxon>Eukaryota</taxon>
        <taxon>Fungi</taxon>
        <taxon>Dikarya</taxon>
        <taxon>Ascomycota</taxon>
        <taxon>Pezizomycotina</taxon>
        <taxon>Sordariomycetes</taxon>
        <taxon>Hypocreomycetidae</taxon>
        <taxon>Hypocreales</taxon>
        <taxon>Bionectriaceae</taxon>
        <taxon>Clonostachys</taxon>
    </lineage>
</organism>
<dbReference type="AlphaFoldDB" id="A0A0B7KI31"/>
<protein>
    <submittedName>
        <fullName evidence="2">Uncharacterized protein</fullName>
    </submittedName>
</protein>